<keyword evidence="1" id="KW-1133">Transmembrane helix</keyword>
<feature type="domain" description="Protein kinase" evidence="2">
    <location>
        <begin position="100"/>
        <end position="366"/>
    </location>
</feature>
<proteinExistence type="predicted"/>
<dbReference type="RefSeq" id="XP_009841439.1">
    <property type="nucleotide sequence ID" value="XM_009843137.1"/>
</dbReference>
<keyword evidence="4" id="KW-0808">Transferase</keyword>
<evidence type="ECO:0000259" key="2">
    <source>
        <dbReference type="PROSITE" id="PS50011"/>
    </source>
</evidence>
<dbReference type="SUPFAM" id="SSF56112">
    <property type="entry name" value="Protein kinase-like (PK-like)"/>
    <property type="match status" value="1"/>
</dbReference>
<gene>
    <name evidence="4" type="ORF">H257_15136</name>
</gene>
<name>W4FPV0_APHAT</name>
<dbReference type="EMBL" id="KI913180">
    <property type="protein sequence ID" value="ETV68981.1"/>
    <property type="molecule type" value="Genomic_DNA"/>
</dbReference>
<dbReference type="PROSITE" id="PS50011">
    <property type="entry name" value="PROTEIN_KINASE_DOM"/>
    <property type="match status" value="1"/>
</dbReference>
<dbReference type="GO" id="GO:0005524">
    <property type="term" value="F:ATP binding"/>
    <property type="evidence" value="ECO:0007669"/>
    <property type="project" value="InterPro"/>
</dbReference>
<dbReference type="OrthoDB" id="10261027at2759"/>
<dbReference type="Pfam" id="PF00069">
    <property type="entry name" value="Pkinase"/>
    <property type="match status" value="1"/>
</dbReference>
<reference evidence="4" key="1">
    <citation type="submission" date="2013-12" db="EMBL/GenBank/DDBJ databases">
        <title>The Genome Sequence of Aphanomyces astaci APO3.</title>
        <authorList>
            <consortium name="The Broad Institute Genomics Platform"/>
            <person name="Russ C."/>
            <person name="Tyler B."/>
            <person name="van West P."/>
            <person name="Dieguez-Uribeondo J."/>
            <person name="Young S.K."/>
            <person name="Zeng Q."/>
            <person name="Gargeya S."/>
            <person name="Fitzgerald M."/>
            <person name="Abouelleil A."/>
            <person name="Alvarado L."/>
            <person name="Chapman S.B."/>
            <person name="Gainer-Dewar J."/>
            <person name="Goldberg J."/>
            <person name="Griggs A."/>
            <person name="Gujja S."/>
            <person name="Hansen M."/>
            <person name="Howarth C."/>
            <person name="Imamovic A."/>
            <person name="Ireland A."/>
            <person name="Larimer J."/>
            <person name="McCowan C."/>
            <person name="Murphy C."/>
            <person name="Pearson M."/>
            <person name="Poon T.W."/>
            <person name="Priest M."/>
            <person name="Roberts A."/>
            <person name="Saif S."/>
            <person name="Shea T."/>
            <person name="Sykes S."/>
            <person name="Wortman J."/>
            <person name="Nusbaum C."/>
            <person name="Birren B."/>
        </authorList>
    </citation>
    <scope>NUCLEOTIDE SEQUENCE [LARGE SCALE GENOMIC DNA]</scope>
    <source>
        <strain evidence="4">APO3</strain>
    </source>
</reference>
<dbReference type="AlphaFoldDB" id="W4FPV0"/>
<evidence type="ECO:0000256" key="1">
    <source>
        <dbReference type="SAM" id="Phobius"/>
    </source>
</evidence>
<dbReference type="RefSeq" id="XP_009841440.1">
    <property type="nucleotide sequence ID" value="XM_009843138.1"/>
</dbReference>
<organism evidence="4">
    <name type="scientific">Aphanomyces astaci</name>
    <name type="common">Crayfish plague agent</name>
    <dbReference type="NCBI Taxonomy" id="112090"/>
    <lineage>
        <taxon>Eukaryota</taxon>
        <taxon>Sar</taxon>
        <taxon>Stramenopiles</taxon>
        <taxon>Oomycota</taxon>
        <taxon>Saprolegniomycetes</taxon>
        <taxon>Saprolegniales</taxon>
        <taxon>Verrucalvaceae</taxon>
        <taxon>Aphanomyces</taxon>
    </lineage>
</organism>
<keyword evidence="1" id="KW-0812">Transmembrane</keyword>
<dbReference type="EMBL" id="KI913180">
    <property type="protein sequence ID" value="ETV68980.1"/>
    <property type="molecule type" value="Genomic_DNA"/>
</dbReference>
<evidence type="ECO:0000313" key="4">
    <source>
        <dbReference type="EMBL" id="ETV68981.1"/>
    </source>
</evidence>
<sequence>MTPTPSPNSALEWIGYIVLIVGVLFLVGSVVYVCRYKKPNANNLQHSHFMWAETIKSAVSPVYKSSSVTPVEDILTDEGSHAQASVMDAFSLWKLEPHLLTLTTLLSESDDKQVWRGVYDDEVVAVKKLQRHATTGPTWAKFVNEIHLMMRLDSPNIIAMYGLVWSVPDDGNLHLVFEFMDRGNLSDYLTHTRTSRNVDLWTEKLRYAIQLIEALVCLHEASIIHRDVKSKHVLLHSSGDAKLTDFGWSREMDVQVLLTQGAGSFRWSAPEILEGNQYTVAADIYSFGMVCYELDAHHIPYATTYRPKTVKPLNEFEIIQGVRTHQLHVEFEVGCPVADLANRCLQHNPTDRPSAAQVMQWLLDLQ</sequence>
<dbReference type="STRING" id="112090.W4FPV0"/>
<dbReference type="Gene3D" id="1.10.510.10">
    <property type="entry name" value="Transferase(Phosphotransferase) domain 1"/>
    <property type="match status" value="1"/>
</dbReference>
<dbReference type="InterPro" id="IPR011009">
    <property type="entry name" value="Kinase-like_dom_sf"/>
</dbReference>
<protein>
    <submittedName>
        <fullName evidence="3 4">TKL protein kinase</fullName>
    </submittedName>
</protein>
<dbReference type="InterPro" id="IPR051681">
    <property type="entry name" value="Ser/Thr_Kinases-Pseudokinases"/>
</dbReference>
<feature type="transmembrane region" description="Helical" evidence="1">
    <location>
        <begin position="13"/>
        <end position="34"/>
    </location>
</feature>
<dbReference type="VEuPathDB" id="FungiDB:H257_15136"/>
<dbReference type="Gene3D" id="3.30.200.20">
    <property type="entry name" value="Phosphorylase Kinase, domain 1"/>
    <property type="match status" value="1"/>
</dbReference>
<dbReference type="PANTHER" id="PTHR44329">
    <property type="entry name" value="SERINE/THREONINE-PROTEIN KINASE TNNI3K-RELATED"/>
    <property type="match status" value="1"/>
</dbReference>
<accession>W4FPV0</accession>
<dbReference type="GeneID" id="20817132"/>
<evidence type="ECO:0000313" key="3">
    <source>
        <dbReference type="EMBL" id="ETV68980.1"/>
    </source>
</evidence>
<dbReference type="InterPro" id="IPR000719">
    <property type="entry name" value="Prot_kinase_dom"/>
</dbReference>
<keyword evidence="4" id="KW-0418">Kinase</keyword>
<dbReference type="GO" id="GO:0004674">
    <property type="term" value="F:protein serine/threonine kinase activity"/>
    <property type="evidence" value="ECO:0007669"/>
    <property type="project" value="TreeGrafter"/>
</dbReference>
<keyword evidence="1" id="KW-0472">Membrane</keyword>
<dbReference type="PANTHER" id="PTHR44329:SF214">
    <property type="entry name" value="PROTEIN KINASE DOMAIN-CONTAINING PROTEIN"/>
    <property type="match status" value="1"/>
</dbReference>